<comment type="similarity">
    <text evidence="1">Belongs to the glycosyltransferase 2 family.</text>
</comment>
<dbReference type="CDD" id="cd06423">
    <property type="entry name" value="CESA_like"/>
    <property type="match status" value="1"/>
</dbReference>
<dbReference type="Pfam" id="PF13641">
    <property type="entry name" value="Glyco_tranf_2_3"/>
    <property type="match status" value="1"/>
</dbReference>
<keyword evidence="6" id="KW-1185">Reference proteome</keyword>
<dbReference type="SUPFAM" id="SSF53448">
    <property type="entry name" value="Nucleotide-diphospho-sugar transferases"/>
    <property type="match status" value="1"/>
</dbReference>
<evidence type="ECO:0000256" key="3">
    <source>
        <dbReference type="ARBA" id="ARBA00022679"/>
    </source>
</evidence>
<keyword evidence="3 5" id="KW-0808">Transferase</keyword>
<comment type="caution">
    <text evidence="5">The sequence shown here is derived from an EMBL/GenBank/DDBJ whole genome shotgun (WGS) entry which is preliminary data.</text>
</comment>
<dbReference type="Gene3D" id="3.90.550.10">
    <property type="entry name" value="Spore Coat Polysaccharide Biosynthesis Protein SpsA, Chain A"/>
    <property type="match status" value="1"/>
</dbReference>
<evidence type="ECO:0000256" key="1">
    <source>
        <dbReference type="ARBA" id="ARBA00006739"/>
    </source>
</evidence>
<gene>
    <name evidence="5" type="ORF">N0B51_05500</name>
</gene>
<accession>A0A9X2W1W2</accession>
<feature type="transmembrane region" description="Helical" evidence="4">
    <location>
        <begin position="390"/>
        <end position="415"/>
    </location>
</feature>
<dbReference type="EMBL" id="JAOAMV010000002">
    <property type="protein sequence ID" value="MCT2558430.1"/>
    <property type="molecule type" value="Genomic_DNA"/>
</dbReference>
<dbReference type="EC" id="2.4.-.-" evidence="5"/>
<reference evidence="5" key="1">
    <citation type="submission" date="2022-09" db="EMBL/GenBank/DDBJ databases">
        <title>The genome sequence of Tsuneonella sp. YG55.</title>
        <authorList>
            <person name="Liu Y."/>
        </authorList>
    </citation>
    <scope>NUCLEOTIDE SEQUENCE</scope>
    <source>
        <strain evidence="5">YG55</strain>
    </source>
</reference>
<organism evidence="5 6">
    <name type="scientific">Tsuneonella litorea</name>
    <dbReference type="NCBI Taxonomy" id="2976475"/>
    <lineage>
        <taxon>Bacteria</taxon>
        <taxon>Pseudomonadati</taxon>
        <taxon>Pseudomonadota</taxon>
        <taxon>Alphaproteobacteria</taxon>
        <taxon>Sphingomonadales</taxon>
        <taxon>Erythrobacteraceae</taxon>
        <taxon>Tsuneonella</taxon>
    </lineage>
</organism>
<proteinExistence type="inferred from homology"/>
<dbReference type="AlphaFoldDB" id="A0A9X2W1W2"/>
<feature type="transmembrane region" description="Helical" evidence="4">
    <location>
        <begin position="20"/>
        <end position="43"/>
    </location>
</feature>
<protein>
    <submittedName>
        <fullName evidence="5">Glycosyltransferase</fullName>
        <ecNumber evidence="5">2.4.-.-</ecNumber>
    </submittedName>
</protein>
<keyword evidence="4" id="KW-0812">Transmembrane</keyword>
<sequence>MIASPHWAQDWMIGAAETIALVVIVTGLLQVGFYVVQLGYAAFALSNRPPVPRGATLWRRYSGEAPPITVLAPAFNEELTVVESVRSLLALEYPDFEILLINDGSKDGTLDRLVAAFGLTRVERFVDDALSHARIRAFYANPAQPRLLVIDKDNGGKADALNAGINACRTSLFCAIDADSILEPDALLRVVRPFIDDPDLTIAAGGTIRIANGCTIDSGRVVDIRLPRNFLALVQIMEYLRAFLMARLALGKMQVLTVISGAFGLFNRQRVVEVGGYSHATVGEDMELVVKLHRHMRDQKKPYRIEFIAEPVCWTECPEDLAVLGRQRSRWQRGALECFAKHRAMCLNPRYGRIGMIGFGQILLVDVIGPLVEVLGYLLVPLLYGLGLLALPWLLAFLSVTVTFGIFVSVATLILEEIQLRRFPRAGAIPILAAIAVIENFGYRQLSNVWRIQGWWQFLRKQQGWGTMTRKGFATAPTG</sequence>
<keyword evidence="2 5" id="KW-0328">Glycosyltransferase</keyword>
<dbReference type="GO" id="GO:0016757">
    <property type="term" value="F:glycosyltransferase activity"/>
    <property type="evidence" value="ECO:0007669"/>
    <property type="project" value="UniProtKB-KW"/>
</dbReference>
<dbReference type="PANTHER" id="PTHR43630">
    <property type="entry name" value="POLY-BETA-1,6-N-ACETYL-D-GLUCOSAMINE SYNTHASE"/>
    <property type="match status" value="1"/>
</dbReference>
<dbReference type="RefSeq" id="WP_259961243.1">
    <property type="nucleotide sequence ID" value="NZ_JAOAMV010000002.1"/>
</dbReference>
<keyword evidence="4" id="KW-0472">Membrane</keyword>
<dbReference type="PANTHER" id="PTHR43630:SF1">
    <property type="entry name" value="POLY-BETA-1,6-N-ACETYL-D-GLUCOSAMINE SYNTHASE"/>
    <property type="match status" value="1"/>
</dbReference>
<dbReference type="Proteomes" id="UP001142648">
    <property type="component" value="Unassembled WGS sequence"/>
</dbReference>
<dbReference type="InterPro" id="IPR029044">
    <property type="entry name" value="Nucleotide-diphossugar_trans"/>
</dbReference>
<evidence type="ECO:0000313" key="5">
    <source>
        <dbReference type="EMBL" id="MCT2558430.1"/>
    </source>
</evidence>
<evidence type="ECO:0000256" key="4">
    <source>
        <dbReference type="SAM" id="Phobius"/>
    </source>
</evidence>
<evidence type="ECO:0000313" key="6">
    <source>
        <dbReference type="Proteomes" id="UP001142648"/>
    </source>
</evidence>
<evidence type="ECO:0000256" key="2">
    <source>
        <dbReference type="ARBA" id="ARBA00022676"/>
    </source>
</evidence>
<name>A0A9X2W1W2_9SPHN</name>
<keyword evidence="4" id="KW-1133">Transmembrane helix</keyword>